<accession>A0A086SW04</accession>
<organism evidence="3 4">
    <name type="scientific">Hapsidospora chrysogenum (strain ATCC 11550 / CBS 779.69 / DSM 880 / IAM 14645 / JCM 23072 / IMI 49137)</name>
    <name type="common">Acremonium chrysogenum</name>
    <dbReference type="NCBI Taxonomy" id="857340"/>
    <lineage>
        <taxon>Eukaryota</taxon>
        <taxon>Fungi</taxon>
        <taxon>Dikarya</taxon>
        <taxon>Ascomycota</taxon>
        <taxon>Pezizomycotina</taxon>
        <taxon>Sordariomycetes</taxon>
        <taxon>Hypocreomycetidae</taxon>
        <taxon>Hypocreales</taxon>
        <taxon>Bionectriaceae</taxon>
        <taxon>Hapsidospora</taxon>
    </lineage>
</organism>
<dbReference type="EMBL" id="JPKY01000136">
    <property type="protein sequence ID" value="KFH41286.1"/>
    <property type="molecule type" value="Genomic_DNA"/>
</dbReference>
<proteinExistence type="inferred from homology"/>
<dbReference type="Pfam" id="PF02230">
    <property type="entry name" value="Abhydrolase_2"/>
    <property type="match status" value="1"/>
</dbReference>
<sequence length="252" mass="27396">MPPRIPTPDDFTTLTTTLPHTLHFPSPPESTTAILILLHGLGDTHAPFASFASAVNLPGVLAISVRGTARVPLLGVGQEGFHWGDDVLVDEDGGRLDFDPGFETAERLIMDRLIGEVLVGRCGWDVSDVMLFGFGQGGSLALGLASRLRVRPSPPPDTTQQQQAGTRKFKGAVSIGGPLPTSMVPTVSTREKSKTEVLLVQMGGESVQAVKREFEHVKVVNWARREVAMPKNREEMFPIMRFFADRLNSGWS</sequence>
<keyword evidence="4" id="KW-1185">Reference proteome</keyword>
<dbReference type="Proteomes" id="UP000029964">
    <property type="component" value="Unassembled WGS sequence"/>
</dbReference>
<dbReference type="AlphaFoldDB" id="A0A086SW04"/>
<dbReference type="HOGENOM" id="CLU_062889_1_0_1"/>
<feature type="domain" description="Phospholipase/carboxylesterase/thioesterase" evidence="2">
    <location>
        <begin position="27"/>
        <end position="146"/>
    </location>
</feature>
<gene>
    <name evidence="3" type="ORF">ACRE_080070</name>
</gene>
<dbReference type="InterPro" id="IPR050565">
    <property type="entry name" value="LYPA1-2/EST-like"/>
</dbReference>
<dbReference type="InterPro" id="IPR003140">
    <property type="entry name" value="PLipase/COase/thioEstase"/>
</dbReference>
<protein>
    <submittedName>
        <fullName evidence="3">Putative hydrolase-like protein</fullName>
    </submittedName>
</protein>
<dbReference type="InterPro" id="IPR029058">
    <property type="entry name" value="AB_hydrolase_fold"/>
</dbReference>
<dbReference type="OrthoDB" id="437457at2759"/>
<evidence type="ECO:0000259" key="2">
    <source>
        <dbReference type="Pfam" id="PF02230"/>
    </source>
</evidence>
<dbReference type="STRING" id="857340.A0A086SW04"/>
<dbReference type="GO" id="GO:0052689">
    <property type="term" value="F:carboxylic ester hydrolase activity"/>
    <property type="evidence" value="ECO:0007669"/>
    <property type="project" value="TreeGrafter"/>
</dbReference>
<evidence type="ECO:0000313" key="4">
    <source>
        <dbReference type="Proteomes" id="UP000029964"/>
    </source>
</evidence>
<dbReference type="PANTHER" id="PTHR10655:SF67">
    <property type="entry name" value="PHOSPHOLIPASE_CARBOXYLESTERASE SUPERFAMILY (AFU_ORTHOLOGUE AFUA_5G09340)"/>
    <property type="match status" value="1"/>
</dbReference>
<dbReference type="PANTHER" id="PTHR10655">
    <property type="entry name" value="LYSOPHOSPHOLIPASE-RELATED"/>
    <property type="match status" value="1"/>
</dbReference>
<dbReference type="GO" id="GO:0008474">
    <property type="term" value="F:palmitoyl-(protein) hydrolase activity"/>
    <property type="evidence" value="ECO:0007669"/>
    <property type="project" value="TreeGrafter"/>
</dbReference>
<name>A0A086SW04_HAPC1</name>
<dbReference type="GO" id="GO:0005737">
    <property type="term" value="C:cytoplasm"/>
    <property type="evidence" value="ECO:0007669"/>
    <property type="project" value="TreeGrafter"/>
</dbReference>
<keyword evidence="3" id="KW-0378">Hydrolase</keyword>
<evidence type="ECO:0000313" key="3">
    <source>
        <dbReference type="EMBL" id="KFH41286.1"/>
    </source>
</evidence>
<dbReference type="Gene3D" id="3.40.50.1820">
    <property type="entry name" value="alpha/beta hydrolase"/>
    <property type="match status" value="1"/>
</dbReference>
<reference evidence="4" key="1">
    <citation type="journal article" date="2014" name="Genome Announc.">
        <title>Genome sequence and annotation of Acremonium chrysogenum, producer of the beta-lactam antibiotic cephalosporin C.</title>
        <authorList>
            <person name="Terfehr D."/>
            <person name="Dahlmann T.A."/>
            <person name="Specht T."/>
            <person name="Zadra I."/>
            <person name="Kuernsteiner H."/>
            <person name="Kueck U."/>
        </authorList>
    </citation>
    <scope>NUCLEOTIDE SEQUENCE [LARGE SCALE GENOMIC DNA]</scope>
    <source>
        <strain evidence="4">ATCC 11550 / CBS 779.69 / DSM 880 / IAM 14645 / JCM 23072 / IMI 49137</strain>
    </source>
</reference>
<comment type="caution">
    <text evidence="3">The sequence shown here is derived from an EMBL/GenBank/DDBJ whole genome shotgun (WGS) entry which is preliminary data.</text>
</comment>
<evidence type="ECO:0000256" key="1">
    <source>
        <dbReference type="ARBA" id="ARBA00006499"/>
    </source>
</evidence>
<comment type="similarity">
    <text evidence="1">Belongs to the AB hydrolase superfamily. AB hydrolase 2 family.</text>
</comment>
<dbReference type="SUPFAM" id="SSF53474">
    <property type="entry name" value="alpha/beta-Hydrolases"/>
    <property type="match status" value="1"/>
</dbReference>